<dbReference type="EMBL" id="UYSU01000083">
    <property type="protein sequence ID" value="VDL84987.1"/>
    <property type="molecule type" value="Genomic_DNA"/>
</dbReference>
<evidence type="ECO:0000313" key="3">
    <source>
        <dbReference type="Proteomes" id="UP000275846"/>
    </source>
</evidence>
<keyword evidence="3" id="KW-1185">Reference proteome</keyword>
<evidence type="ECO:0000256" key="1">
    <source>
        <dbReference type="SAM" id="MobiDB-lite"/>
    </source>
</evidence>
<reference evidence="4" key="1">
    <citation type="submission" date="2016-06" db="UniProtKB">
        <authorList>
            <consortium name="WormBaseParasite"/>
        </authorList>
    </citation>
    <scope>IDENTIFICATION</scope>
</reference>
<protein>
    <submittedName>
        <fullName evidence="4">C2H2-type domain-containing protein</fullName>
    </submittedName>
</protein>
<name>A0A183S7F7_SCHSO</name>
<dbReference type="AlphaFoldDB" id="A0A183S7F7"/>
<gene>
    <name evidence="2" type="ORF">SSLN_LOCUS155</name>
</gene>
<evidence type="ECO:0000313" key="2">
    <source>
        <dbReference type="EMBL" id="VDL84987.1"/>
    </source>
</evidence>
<feature type="region of interest" description="Disordered" evidence="1">
    <location>
        <begin position="95"/>
        <end position="133"/>
    </location>
</feature>
<dbReference type="OrthoDB" id="6326277at2759"/>
<feature type="compositionally biased region" description="Low complexity" evidence="1">
    <location>
        <begin position="106"/>
        <end position="133"/>
    </location>
</feature>
<evidence type="ECO:0000313" key="4">
    <source>
        <dbReference type="WBParaSite" id="SSLN_0000016301-mRNA-1"/>
    </source>
</evidence>
<reference evidence="2 3" key="2">
    <citation type="submission" date="2018-11" db="EMBL/GenBank/DDBJ databases">
        <authorList>
            <consortium name="Pathogen Informatics"/>
        </authorList>
    </citation>
    <scope>NUCLEOTIDE SEQUENCE [LARGE SCALE GENOMIC DNA]</scope>
    <source>
        <strain evidence="2 3">NST_G2</strain>
    </source>
</reference>
<organism evidence="4">
    <name type="scientific">Schistocephalus solidus</name>
    <name type="common">Tapeworm</name>
    <dbReference type="NCBI Taxonomy" id="70667"/>
    <lineage>
        <taxon>Eukaryota</taxon>
        <taxon>Metazoa</taxon>
        <taxon>Spiralia</taxon>
        <taxon>Lophotrochozoa</taxon>
        <taxon>Platyhelminthes</taxon>
        <taxon>Cestoda</taxon>
        <taxon>Eucestoda</taxon>
        <taxon>Diphyllobothriidea</taxon>
        <taxon>Diphyllobothriidae</taxon>
        <taxon>Schistocephalus</taxon>
    </lineage>
</organism>
<proteinExistence type="predicted"/>
<accession>A0A183S7F7</accession>
<dbReference type="Proteomes" id="UP000275846">
    <property type="component" value="Unassembled WGS sequence"/>
</dbReference>
<feature type="region of interest" description="Disordered" evidence="1">
    <location>
        <begin position="1"/>
        <end position="77"/>
    </location>
</feature>
<dbReference type="WBParaSite" id="SSLN_0000016301-mRNA-1">
    <property type="protein sequence ID" value="SSLN_0000016301-mRNA-1"/>
    <property type="gene ID" value="SSLN_0000016301"/>
</dbReference>
<sequence length="245" mass="26815">MGEPHPEPTGLEEDSEDRSSNIGSQPDHRRQGQKGGTQVTNAPDQHRQCPTPPNTSTLSTHLPHANRPGQKPSDALQQQSDIDFCVSEHLFCFEPHGDDNPPKIPTDTTSPTRTSETTTSNYLPPDTSTTTSDGDSVLICPECDYTFISCIGLVSTLRIHHTEPGEPAPGAPTHTTDRRLHYHRAFTHHMGIFGYMRIQDSGAHCDVDGTNIQRTPSPPAIPTTAVTTYTTENRYPAPPNFSCSH</sequence>